<comment type="catalytic activity">
    <reaction evidence="19">
        <text>2-methylpropanoyl-CoA + oxidized [electron-transfer flavoprotein] + H(+) = 2-methylpropenoyl-CoA + reduced [electron-transfer flavoprotein]</text>
        <dbReference type="Rhea" id="RHEA:44180"/>
        <dbReference type="Rhea" id="RHEA-COMP:10685"/>
        <dbReference type="Rhea" id="RHEA-COMP:10686"/>
        <dbReference type="ChEBI" id="CHEBI:15378"/>
        <dbReference type="ChEBI" id="CHEBI:57338"/>
        <dbReference type="ChEBI" id="CHEBI:57692"/>
        <dbReference type="ChEBI" id="CHEBI:58307"/>
        <dbReference type="ChEBI" id="CHEBI:62500"/>
    </reaction>
    <physiologicalReaction direction="left-to-right" evidence="19">
        <dbReference type="Rhea" id="RHEA:44181"/>
    </physiologicalReaction>
</comment>
<evidence type="ECO:0000256" key="11">
    <source>
        <dbReference type="ARBA" id="ARBA00039850"/>
    </source>
</evidence>
<evidence type="ECO:0000256" key="14">
    <source>
        <dbReference type="ARBA" id="ARBA00048235"/>
    </source>
</evidence>
<evidence type="ECO:0000256" key="13">
    <source>
        <dbReference type="ARBA" id="ARBA00042821"/>
    </source>
</evidence>
<evidence type="ECO:0000313" key="22">
    <source>
        <dbReference type="EMBL" id="KAK9695608.1"/>
    </source>
</evidence>
<evidence type="ECO:0000256" key="7">
    <source>
        <dbReference type="ARBA" id="ARBA00023002"/>
    </source>
</evidence>
<comment type="cofactor">
    <cofactor evidence="1">
        <name>FAD</name>
        <dbReference type="ChEBI" id="CHEBI:57692"/>
    </cofactor>
</comment>
<dbReference type="InterPro" id="IPR006089">
    <property type="entry name" value="Acyl-CoA_DH_CS"/>
</dbReference>
<reference evidence="22 23" key="1">
    <citation type="journal article" date="2024" name="BMC Genomics">
        <title>De novo assembly and annotation of Popillia japonica's genome with initial clues to its potential as an invasive pest.</title>
        <authorList>
            <person name="Cucini C."/>
            <person name="Boschi S."/>
            <person name="Funari R."/>
            <person name="Cardaioli E."/>
            <person name="Iannotti N."/>
            <person name="Marturano G."/>
            <person name="Paoli F."/>
            <person name="Bruttini M."/>
            <person name="Carapelli A."/>
            <person name="Frati F."/>
            <person name="Nardi F."/>
        </authorList>
    </citation>
    <scope>NUCLEOTIDE SEQUENCE [LARGE SCALE GENOMIC DNA]</scope>
    <source>
        <strain evidence="22">DMR45628</strain>
    </source>
</reference>
<evidence type="ECO:0000256" key="2">
    <source>
        <dbReference type="ARBA" id="ARBA00005189"/>
    </source>
</evidence>
<evidence type="ECO:0000256" key="10">
    <source>
        <dbReference type="ARBA" id="ARBA00039036"/>
    </source>
</evidence>
<dbReference type="PANTHER" id="PTHR43884:SF1">
    <property type="entry name" value="SHORT_BRANCHED CHAIN SPECIFIC ACYL-COA DEHYDROGENASE, MITOCHONDRIAL"/>
    <property type="match status" value="1"/>
</dbReference>
<dbReference type="InterPro" id="IPR009100">
    <property type="entry name" value="AcylCoA_DH/oxidase_NM_dom_sf"/>
</dbReference>
<dbReference type="SUPFAM" id="SSF56645">
    <property type="entry name" value="Acyl-CoA dehydrogenase NM domain-like"/>
    <property type="match status" value="1"/>
</dbReference>
<comment type="pathway">
    <text evidence="9">Amino-acid degradation; L-isoleucine degradation.</text>
</comment>
<comment type="catalytic activity">
    <reaction evidence="17">
        <text>butanoyl-CoA + oxidized [electron-transfer flavoprotein] + H(+) = (2E)-butenoyl-CoA + reduced [electron-transfer flavoprotein]</text>
        <dbReference type="Rhea" id="RHEA:24004"/>
        <dbReference type="Rhea" id="RHEA-COMP:10685"/>
        <dbReference type="Rhea" id="RHEA-COMP:10686"/>
        <dbReference type="ChEBI" id="CHEBI:15378"/>
        <dbReference type="ChEBI" id="CHEBI:57332"/>
        <dbReference type="ChEBI" id="CHEBI:57371"/>
        <dbReference type="ChEBI" id="CHEBI:57692"/>
        <dbReference type="ChEBI" id="CHEBI:58307"/>
    </reaction>
    <physiologicalReaction direction="left-to-right" evidence="17">
        <dbReference type="Rhea" id="RHEA:24005"/>
    </physiologicalReaction>
</comment>
<evidence type="ECO:0000259" key="20">
    <source>
        <dbReference type="Pfam" id="PF02770"/>
    </source>
</evidence>
<evidence type="ECO:0000256" key="9">
    <source>
        <dbReference type="ARBA" id="ARBA00037895"/>
    </source>
</evidence>
<comment type="catalytic activity">
    <reaction evidence="18">
        <text>(2S)-2-methylbutanoyl-CoA + oxidized [electron-transfer flavoprotein] + H(+) = (2E)-2-methylbut-2-enoyl-CoA + reduced [electron-transfer flavoprotein]</text>
        <dbReference type="Rhea" id="RHEA:48256"/>
        <dbReference type="Rhea" id="RHEA-COMP:10685"/>
        <dbReference type="Rhea" id="RHEA-COMP:10686"/>
        <dbReference type="ChEBI" id="CHEBI:15378"/>
        <dbReference type="ChEBI" id="CHEBI:57337"/>
        <dbReference type="ChEBI" id="CHEBI:57692"/>
        <dbReference type="ChEBI" id="CHEBI:58307"/>
        <dbReference type="ChEBI" id="CHEBI:88166"/>
    </reaction>
    <physiologicalReaction direction="left-to-right" evidence="18">
        <dbReference type="Rhea" id="RHEA:48257"/>
    </physiologicalReaction>
</comment>
<evidence type="ECO:0000256" key="17">
    <source>
        <dbReference type="ARBA" id="ARBA00049096"/>
    </source>
</evidence>
<evidence type="ECO:0000256" key="12">
    <source>
        <dbReference type="ARBA" id="ARBA00041537"/>
    </source>
</evidence>
<keyword evidence="6" id="KW-0276">Fatty acid metabolism</keyword>
<gene>
    <name evidence="22" type="ORF">QE152_g32475</name>
</gene>
<dbReference type="Pfam" id="PF02770">
    <property type="entry name" value="Acyl-CoA_dh_M"/>
    <property type="match status" value="1"/>
</dbReference>
<dbReference type="Pfam" id="PF02771">
    <property type="entry name" value="Acyl-CoA_dh_N"/>
    <property type="match status" value="1"/>
</dbReference>
<proteinExistence type="inferred from homology"/>
<evidence type="ECO:0000313" key="23">
    <source>
        <dbReference type="Proteomes" id="UP001458880"/>
    </source>
</evidence>
<dbReference type="EMBL" id="JASPKY010000476">
    <property type="protein sequence ID" value="KAK9695608.1"/>
    <property type="molecule type" value="Genomic_DNA"/>
</dbReference>
<dbReference type="EC" id="1.3.8.5" evidence="10"/>
<keyword evidence="8" id="KW-0443">Lipid metabolism</keyword>
<sequence length="265" mass="28984">MNSTIKSLHKIFNKQANYSYAVWRKLLSNTTNLPHQPTRFPLTDLTEDELMMRDTVARLAKEQIAPYVREMEAAGNLKKSVIDMLFNNGLMSVTVDPKYGGAGASFMTSILSIEEISKVDPGVAGLPDNSLINPLIEIFGTKEQKEKYLPQLCTNMCSSFALSEPSSGSDAFAMKTTAKQDGGDFIINGSKMWISNAKLAGIFLVFANANPSAGYKGITCFIVERDTPGFIINKSERTLGLNCSSSCALNFDNVRVPSSINLKGR</sequence>
<dbReference type="InterPro" id="IPR006091">
    <property type="entry name" value="Acyl-CoA_Oxase/DH_mid-dom"/>
</dbReference>
<evidence type="ECO:0000259" key="21">
    <source>
        <dbReference type="Pfam" id="PF02771"/>
    </source>
</evidence>
<comment type="catalytic activity">
    <reaction evidence="16">
        <text>(2R)-2-methylbutanoyl-CoA + oxidized [electron-transfer flavoprotein] + H(+) = ethylacryloyl-CoA + reduced [electron-transfer flavoprotein]</text>
        <dbReference type="Rhea" id="RHEA:65296"/>
        <dbReference type="Rhea" id="RHEA-COMP:10685"/>
        <dbReference type="Rhea" id="RHEA-COMP:10686"/>
        <dbReference type="ChEBI" id="CHEBI:15378"/>
        <dbReference type="ChEBI" id="CHEBI:57692"/>
        <dbReference type="ChEBI" id="CHEBI:58307"/>
        <dbReference type="ChEBI" id="CHEBI:156439"/>
        <dbReference type="ChEBI" id="CHEBI:156440"/>
    </reaction>
    <physiologicalReaction direction="left-to-right" evidence="16">
        <dbReference type="Rhea" id="RHEA:65297"/>
    </physiologicalReaction>
</comment>
<dbReference type="InterPro" id="IPR037069">
    <property type="entry name" value="AcylCoA_DH/ox_N_sf"/>
</dbReference>
<evidence type="ECO:0000256" key="3">
    <source>
        <dbReference type="ARBA" id="ARBA00009347"/>
    </source>
</evidence>
<dbReference type="Gene3D" id="2.40.110.10">
    <property type="entry name" value="Butyryl-CoA Dehydrogenase, subunit A, domain 2"/>
    <property type="match status" value="1"/>
</dbReference>
<evidence type="ECO:0000256" key="4">
    <source>
        <dbReference type="ARBA" id="ARBA00022630"/>
    </source>
</evidence>
<evidence type="ECO:0000256" key="16">
    <source>
        <dbReference type="ARBA" id="ARBA00048592"/>
    </source>
</evidence>
<evidence type="ECO:0000256" key="15">
    <source>
        <dbReference type="ARBA" id="ARBA00048307"/>
    </source>
</evidence>
<name>A0AAW1IZE8_POPJA</name>
<keyword evidence="4" id="KW-0285">Flavoprotein</keyword>
<dbReference type="FunFam" id="1.10.540.10:FF:000012">
    <property type="entry name" value="Acyl-CoA dehydrogenase short/branched chain"/>
    <property type="match status" value="1"/>
</dbReference>
<dbReference type="Gene3D" id="1.10.540.10">
    <property type="entry name" value="Acyl-CoA dehydrogenase/oxidase, N-terminal domain"/>
    <property type="match status" value="1"/>
</dbReference>
<feature type="domain" description="Acyl-CoA oxidase/dehydrogenase middle" evidence="20">
    <location>
        <begin position="159"/>
        <end position="254"/>
    </location>
</feature>
<feature type="domain" description="Acyl-CoA dehydrogenase/oxidase N-terminal" evidence="21">
    <location>
        <begin position="46"/>
        <end position="154"/>
    </location>
</feature>
<keyword evidence="7" id="KW-0560">Oxidoreductase</keyword>
<evidence type="ECO:0000256" key="6">
    <source>
        <dbReference type="ARBA" id="ARBA00022832"/>
    </source>
</evidence>
<evidence type="ECO:0000256" key="18">
    <source>
        <dbReference type="ARBA" id="ARBA00049552"/>
    </source>
</evidence>
<dbReference type="GO" id="GO:0050660">
    <property type="term" value="F:flavin adenine dinucleotide binding"/>
    <property type="evidence" value="ECO:0007669"/>
    <property type="project" value="InterPro"/>
</dbReference>
<dbReference type="GO" id="GO:0006631">
    <property type="term" value="P:fatty acid metabolic process"/>
    <property type="evidence" value="ECO:0007669"/>
    <property type="project" value="UniProtKB-KW"/>
</dbReference>
<dbReference type="InterPro" id="IPR013786">
    <property type="entry name" value="AcylCoA_DH/ox_N"/>
</dbReference>
<comment type="caution">
    <text evidence="22">The sequence shown here is derived from an EMBL/GenBank/DDBJ whole genome shotgun (WGS) entry which is preliminary data.</text>
</comment>
<comment type="similarity">
    <text evidence="3">Belongs to the acyl-CoA dehydrogenase family.</text>
</comment>
<keyword evidence="5" id="KW-0274">FAD</keyword>
<dbReference type="PROSITE" id="PS00072">
    <property type="entry name" value="ACYL_COA_DH_1"/>
    <property type="match status" value="1"/>
</dbReference>
<comment type="catalytic activity">
    <reaction evidence="14">
        <text>2-methylbutanoyl-CoA + oxidized [electron-transfer flavoprotein] + H(+) = (2E)-2-methylbut-2-enoyl-CoA + reduced [electron-transfer flavoprotein]</text>
        <dbReference type="Rhea" id="RHEA:43780"/>
        <dbReference type="Rhea" id="RHEA-COMP:10685"/>
        <dbReference type="Rhea" id="RHEA-COMP:10686"/>
        <dbReference type="ChEBI" id="CHEBI:15378"/>
        <dbReference type="ChEBI" id="CHEBI:57336"/>
        <dbReference type="ChEBI" id="CHEBI:57337"/>
        <dbReference type="ChEBI" id="CHEBI:57692"/>
        <dbReference type="ChEBI" id="CHEBI:58307"/>
        <dbReference type="EC" id="1.3.8.5"/>
    </reaction>
    <physiologicalReaction direction="left-to-right" evidence="14">
        <dbReference type="Rhea" id="RHEA:43781"/>
    </physiologicalReaction>
</comment>
<dbReference type="GO" id="GO:0005739">
    <property type="term" value="C:mitochondrion"/>
    <property type="evidence" value="ECO:0007669"/>
    <property type="project" value="TreeGrafter"/>
</dbReference>
<evidence type="ECO:0000256" key="8">
    <source>
        <dbReference type="ARBA" id="ARBA00023098"/>
    </source>
</evidence>
<organism evidence="22 23">
    <name type="scientific">Popillia japonica</name>
    <name type="common">Japanese beetle</name>
    <dbReference type="NCBI Taxonomy" id="7064"/>
    <lineage>
        <taxon>Eukaryota</taxon>
        <taxon>Metazoa</taxon>
        <taxon>Ecdysozoa</taxon>
        <taxon>Arthropoda</taxon>
        <taxon>Hexapoda</taxon>
        <taxon>Insecta</taxon>
        <taxon>Pterygota</taxon>
        <taxon>Neoptera</taxon>
        <taxon>Endopterygota</taxon>
        <taxon>Coleoptera</taxon>
        <taxon>Polyphaga</taxon>
        <taxon>Scarabaeiformia</taxon>
        <taxon>Scarabaeidae</taxon>
        <taxon>Rutelinae</taxon>
        <taxon>Popillia</taxon>
    </lineage>
</organism>
<evidence type="ECO:0000256" key="1">
    <source>
        <dbReference type="ARBA" id="ARBA00001974"/>
    </source>
</evidence>
<protein>
    <recommendedName>
        <fullName evidence="11">Short/branched chain specific acyl-CoA dehydrogenase, mitochondrial</fullName>
        <ecNumber evidence="10">1.3.8.5</ecNumber>
    </recommendedName>
    <alternativeName>
        <fullName evidence="13">2-methyl branched chain acyl-CoA dehydrogenase</fullName>
    </alternativeName>
    <alternativeName>
        <fullName evidence="12">2-methylbutyryl-coenzyme A dehydrogenase</fullName>
    </alternativeName>
</protein>
<accession>A0AAW1IZE8</accession>
<evidence type="ECO:0000256" key="19">
    <source>
        <dbReference type="ARBA" id="ARBA00051903"/>
    </source>
</evidence>
<dbReference type="InterPro" id="IPR046373">
    <property type="entry name" value="Acyl-CoA_Oxase/DH_mid-dom_sf"/>
</dbReference>
<comment type="pathway">
    <text evidence="2">Lipid metabolism.</text>
</comment>
<evidence type="ECO:0000256" key="5">
    <source>
        <dbReference type="ARBA" id="ARBA00022827"/>
    </source>
</evidence>
<dbReference type="PANTHER" id="PTHR43884">
    <property type="entry name" value="ACYL-COA DEHYDROGENASE"/>
    <property type="match status" value="1"/>
</dbReference>
<dbReference type="FunFam" id="2.40.110.10:FF:000001">
    <property type="entry name" value="Acyl-CoA dehydrogenase, mitochondrial"/>
    <property type="match status" value="1"/>
</dbReference>
<comment type="catalytic activity">
    <reaction evidence="15">
        <text>valproyl-CoA + oxidized [electron-transfer flavoprotein] + H(+) = (2E)-2-propylpent-2-enoyl-CoA + reduced [electron-transfer flavoprotein]</text>
        <dbReference type="Rhea" id="RHEA:65344"/>
        <dbReference type="Rhea" id="RHEA-COMP:10685"/>
        <dbReference type="Rhea" id="RHEA-COMP:10686"/>
        <dbReference type="ChEBI" id="CHEBI:15378"/>
        <dbReference type="ChEBI" id="CHEBI:57692"/>
        <dbReference type="ChEBI" id="CHEBI:58307"/>
        <dbReference type="ChEBI" id="CHEBI:156457"/>
        <dbReference type="ChEBI" id="CHEBI:156458"/>
    </reaction>
    <physiologicalReaction direction="left-to-right" evidence="15">
        <dbReference type="Rhea" id="RHEA:65345"/>
    </physiologicalReaction>
</comment>
<dbReference type="AlphaFoldDB" id="A0AAW1IZE8"/>
<dbReference type="GO" id="GO:0003853">
    <property type="term" value="F:short-chain 2-methyl fatty acyl-CoA dehydrogenase activity"/>
    <property type="evidence" value="ECO:0007669"/>
    <property type="project" value="UniProtKB-EC"/>
</dbReference>
<dbReference type="Proteomes" id="UP001458880">
    <property type="component" value="Unassembled WGS sequence"/>
</dbReference>
<keyword evidence="23" id="KW-1185">Reference proteome</keyword>